<evidence type="ECO:0000313" key="3">
    <source>
        <dbReference type="Proteomes" id="UP001627284"/>
    </source>
</evidence>
<dbReference type="PANTHER" id="PTHR45763:SF28">
    <property type="entry name" value="ALPHA_BETA-HYDROLASES SUPERFAMILY PROTEIN"/>
    <property type="match status" value="1"/>
</dbReference>
<dbReference type="EMBL" id="JBJKTR010000013">
    <property type="protein sequence ID" value="KAL3347599.1"/>
    <property type="molecule type" value="Genomic_DNA"/>
</dbReference>
<accession>A0ABD2SUU7</accession>
<reference evidence="2 3" key="1">
    <citation type="submission" date="2024-05" db="EMBL/GenBank/DDBJ databases">
        <title>De novo assembly of an allotetraploid wild potato.</title>
        <authorList>
            <person name="Hosaka A.J."/>
        </authorList>
    </citation>
    <scope>NUCLEOTIDE SEQUENCE [LARGE SCALE GENOMIC DNA]</scope>
    <source>
        <tissue evidence="2">Young leaves</tissue>
    </source>
</reference>
<keyword evidence="1" id="KW-0732">Signal</keyword>
<protein>
    <submittedName>
        <fullName evidence="2">Uncharacterized protein</fullName>
    </submittedName>
</protein>
<comment type="caution">
    <text evidence="2">The sequence shown here is derived from an EMBL/GenBank/DDBJ whole genome shotgun (WGS) entry which is preliminary data.</text>
</comment>
<evidence type="ECO:0000256" key="1">
    <source>
        <dbReference type="SAM" id="SignalP"/>
    </source>
</evidence>
<dbReference type="Proteomes" id="UP001627284">
    <property type="component" value="Unassembled WGS sequence"/>
</dbReference>
<organism evidence="2 3">
    <name type="scientific">Solanum stoloniferum</name>
    <dbReference type="NCBI Taxonomy" id="62892"/>
    <lineage>
        <taxon>Eukaryota</taxon>
        <taxon>Viridiplantae</taxon>
        <taxon>Streptophyta</taxon>
        <taxon>Embryophyta</taxon>
        <taxon>Tracheophyta</taxon>
        <taxon>Spermatophyta</taxon>
        <taxon>Magnoliopsida</taxon>
        <taxon>eudicotyledons</taxon>
        <taxon>Gunneridae</taxon>
        <taxon>Pentapetalae</taxon>
        <taxon>asterids</taxon>
        <taxon>lamiids</taxon>
        <taxon>Solanales</taxon>
        <taxon>Solanaceae</taxon>
        <taxon>Solanoideae</taxon>
        <taxon>Solaneae</taxon>
        <taxon>Solanum</taxon>
    </lineage>
</organism>
<evidence type="ECO:0000313" key="2">
    <source>
        <dbReference type="EMBL" id="KAL3347599.1"/>
    </source>
</evidence>
<keyword evidence="3" id="KW-1185">Reference proteome</keyword>
<name>A0ABD2SUU7_9SOLN</name>
<feature type="chain" id="PRO_5044879261" evidence="1">
    <location>
        <begin position="18"/>
        <end position="111"/>
    </location>
</feature>
<feature type="signal peptide" evidence="1">
    <location>
        <begin position="1"/>
        <end position="17"/>
    </location>
</feature>
<proteinExistence type="predicted"/>
<dbReference type="PANTHER" id="PTHR45763">
    <property type="entry name" value="HYDROLASE, ALPHA/BETA FOLD FAMILY PROTEIN, EXPRESSED-RELATED"/>
    <property type="match status" value="1"/>
</dbReference>
<gene>
    <name evidence="2" type="ORF">AABB24_021328</name>
</gene>
<sequence>MVFRRILVLMMGCLGCADQTTEQNANNNMESKSSVVDESAITTLRVRLSDGRYLAYRERGVPKNKCKYSIILVHGFGSSKEMSFMASDFSETPRWNGDIPSDIRQSWIRRE</sequence>
<dbReference type="AlphaFoldDB" id="A0ABD2SUU7"/>